<evidence type="ECO:0000256" key="7">
    <source>
        <dbReference type="ARBA" id="ARBA00023211"/>
    </source>
</evidence>
<feature type="binding site" evidence="9 12">
    <location>
        <position position="124"/>
    </location>
    <ligand>
        <name>substrate</name>
    </ligand>
</feature>
<feature type="binding site" evidence="9 13">
    <location>
        <position position="63"/>
    </location>
    <ligand>
        <name>Mn(2+)</name>
        <dbReference type="ChEBI" id="CHEBI:29035"/>
        <label>2</label>
    </ligand>
</feature>
<dbReference type="PIRSF" id="PIRSF001492">
    <property type="entry name" value="IPGAM"/>
    <property type="match status" value="1"/>
</dbReference>
<dbReference type="SUPFAM" id="SSF64158">
    <property type="entry name" value="2,3-Bisphosphoglycerate-independent phosphoglycerate mutase, substrate-binding domain"/>
    <property type="match status" value="1"/>
</dbReference>
<dbReference type="AlphaFoldDB" id="A0A934KKC4"/>
<evidence type="ECO:0000256" key="9">
    <source>
        <dbReference type="HAMAP-Rule" id="MF_01038"/>
    </source>
</evidence>
<dbReference type="SUPFAM" id="SSF53649">
    <property type="entry name" value="Alkaline phosphatase-like"/>
    <property type="match status" value="1"/>
</dbReference>
<feature type="binding site" evidence="9 13">
    <location>
        <position position="443"/>
    </location>
    <ligand>
        <name>Mn(2+)</name>
        <dbReference type="ChEBI" id="CHEBI:29035"/>
        <label>2</label>
    </ligand>
</feature>
<dbReference type="CDD" id="cd16010">
    <property type="entry name" value="iPGM"/>
    <property type="match status" value="1"/>
</dbReference>
<dbReference type="NCBIfam" id="TIGR01307">
    <property type="entry name" value="pgm_bpd_ind"/>
    <property type="match status" value="1"/>
</dbReference>
<evidence type="ECO:0000256" key="3">
    <source>
        <dbReference type="ARBA" id="ARBA00004798"/>
    </source>
</evidence>
<dbReference type="PANTHER" id="PTHR31637:SF0">
    <property type="entry name" value="2,3-BISPHOSPHOGLYCERATE-INDEPENDENT PHOSPHOGLYCERATE MUTASE"/>
    <property type="match status" value="1"/>
</dbReference>
<feature type="domain" description="Metalloenzyme" evidence="14">
    <location>
        <begin position="6"/>
        <end position="498"/>
    </location>
</feature>
<dbReference type="InterPro" id="IPR036646">
    <property type="entry name" value="PGAM_B_sf"/>
</dbReference>
<evidence type="ECO:0000256" key="8">
    <source>
        <dbReference type="ARBA" id="ARBA00023235"/>
    </source>
</evidence>
<protein>
    <recommendedName>
        <fullName evidence="9 10">2,3-bisphosphoglycerate-independent phosphoglycerate mutase</fullName>
        <shortName evidence="9">BPG-independent PGAM</shortName>
        <shortName evidence="9">Phosphoglyceromutase</shortName>
        <shortName evidence="9">iPGM</shortName>
        <ecNumber evidence="9 10">5.4.2.12</ecNumber>
    </recommendedName>
</protein>
<dbReference type="FunFam" id="3.40.1450.10:FF:000002">
    <property type="entry name" value="2,3-bisphosphoglycerate-independent phosphoglycerate mutase"/>
    <property type="match status" value="1"/>
</dbReference>
<evidence type="ECO:0000259" key="14">
    <source>
        <dbReference type="Pfam" id="PF01676"/>
    </source>
</evidence>
<feature type="binding site" evidence="9 13">
    <location>
        <position position="406"/>
    </location>
    <ligand>
        <name>Mn(2+)</name>
        <dbReference type="ChEBI" id="CHEBI:29035"/>
        <label>1</label>
    </ligand>
</feature>
<comment type="catalytic activity">
    <reaction evidence="1 9">
        <text>(2R)-2-phosphoglycerate = (2R)-3-phosphoglycerate</text>
        <dbReference type="Rhea" id="RHEA:15901"/>
        <dbReference type="ChEBI" id="CHEBI:58272"/>
        <dbReference type="ChEBI" id="CHEBI:58289"/>
        <dbReference type="EC" id="5.4.2.12"/>
    </reaction>
</comment>
<dbReference type="GO" id="GO:0004619">
    <property type="term" value="F:phosphoglycerate mutase activity"/>
    <property type="evidence" value="ECO:0007669"/>
    <property type="project" value="UniProtKB-UniRule"/>
</dbReference>
<keyword evidence="5 9" id="KW-0479">Metal-binding</keyword>
<feature type="binding site" evidence="9 13">
    <location>
        <position position="13"/>
    </location>
    <ligand>
        <name>Mn(2+)</name>
        <dbReference type="ChEBI" id="CHEBI:29035"/>
        <label>2</label>
    </ligand>
</feature>
<dbReference type="InterPro" id="IPR006124">
    <property type="entry name" value="Metalloenzyme"/>
</dbReference>
<comment type="function">
    <text evidence="2 9">Catalyzes the interconversion of 2-phosphoglycerate and 3-phosphoglycerate.</text>
</comment>
<feature type="binding site" evidence="9 13">
    <location>
        <position position="444"/>
    </location>
    <ligand>
        <name>Mn(2+)</name>
        <dbReference type="ChEBI" id="CHEBI:29035"/>
        <label>2</label>
    </ligand>
</feature>
<keyword evidence="8 9" id="KW-0413">Isomerase</keyword>
<proteinExistence type="inferred from homology"/>
<feature type="binding site" evidence="9 12">
    <location>
        <position position="192"/>
    </location>
    <ligand>
        <name>substrate</name>
    </ligand>
</feature>
<evidence type="ECO:0000256" key="5">
    <source>
        <dbReference type="ARBA" id="ARBA00022723"/>
    </source>
</evidence>
<evidence type="ECO:0000256" key="1">
    <source>
        <dbReference type="ARBA" id="ARBA00000370"/>
    </source>
</evidence>
<gene>
    <name evidence="9" type="primary">gpmI</name>
    <name evidence="16" type="ORF">JF887_13640</name>
</gene>
<name>A0A934KKC4_9BACT</name>
<keyword evidence="6 9" id="KW-0324">Glycolysis</keyword>
<dbReference type="InterPro" id="IPR011258">
    <property type="entry name" value="BPG-indep_PGM_N"/>
</dbReference>
<dbReference type="Proteomes" id="UP000614410">
    <property type="component" value="Unassembled WGS sequence"/>
</dbReference>
<comment type="similarity">
    <text evidence="4 9">Belongs to the BPG-independent phosphoglycerate mutase family.</text>
</comment>
<dbReference type="HAMAP" id="MF_01038">
    <property type="entry name" value="GpmI"/>
    <property type="match status" value="1"/>
</dbReference>
<dbReference type="InterPro" id="IPR005995">
    <property type="entry name" value="Pgm_bpd_ind"/>
</dbReference>
<feature type="binding site" evidence="9 13">
    <location>
        <position position="402"/>
    </location>
    <ligand>
        <name>Mn(2+)</name>
        <dbReference type="ChEBI" id="CHEBI:29035"/>
        <label>1</label>
    </ligand>
</feature>
<evidence type="ECO:0000256" key="10">
    <source>
        <dbReference type="NCBIfam" id="TIGR01307"/>
    </source>
</evidence>
<dbReference type="PANTHER" id="PTHR31637">
    <property type="entry name" value="2,3-BISPHOSPHOGLYCERATE-INDEPENDENT PHOSPHOGLYCERATE MUTASE"/>
    <property type="match status" value="1"/>
</dbReference>
<evidence type="ECO:0000256" key="11">
    <source>
        <dbReference type="PIRSR" id="PIRSR001492-1"/>
    </source>
</evidence>
<evidence type="ECO:0000256" key="13">
    <source>
        <dbReference type="PIRSR" id="PIRSR001492-3"/>
    </source>
</evidence>
<feature type="active site" description="Phosphoserine intermediate" evidence="9 11">
    <location>
        <position position="63"/>
    </location>
</feature>
<feature type="binding site" evidence="9 12">
    <location>
        <begin position="261"/>
        <end position="264"/>
    </location>
    <ligand>
        <name>substrate</name>
    </ligand>
</feature>
<dbReference type="GO" id="GO:0006096">
    <property type="term" value="P:glycolytic process"/>
    <property type="evidence" value="ECO:0007669"/>
    <property type="project" value="UniProtKB-UniRule"/>
</dbReference>
<comment type="caution">
    <text evidence="16">The sequence shown here is derived from an EMBL/GenBank/DDBJ whole genome shotgun (WGS) entry which is preliminary data.</text>
</comment>
<evidence type="ECO:0000256" key="4">
    <source>
        <dbReference type="ARBA" id="ARBA00008819"/>
    </source>
</evidence>
<organism evidence="16 17">
    <name type="scientific">Candidatus Amunia macphersoniae</name>
    <dbReference type="NCBI Taxonomy" id="3127014"/>
    <lineage>
        <taxon>Bacteria</taxon>
        <taxon>Bacillati</taxon>
        <taxon>Candidatus Dormiibacterota</taxon>
        <taxon>Candidatus Dormibacteria</taxon>
        <taxon>Candidatus Aeolococcales</taxon>
        <taxon>Candidatus Aeolococcaceae</taxon>
        <taxon>Candidatus Amunia</taxon>
    </lineage>
</organism>
<evidence type="ECO:0000256" key="6">
    <source>
        <dbReference type="ARBA" id="ARBA00023152"/>
    </source>
</evidence>
<feature type="domain" description="BPG-independent PGAM N-terminal" evidence="15">
    <location>
        <begin position="83"/>
        <end position="298"/>
    </location>
</feature>
<accession>A0A934KKC4</accession>
<dbReference type="EMBL" id="JAEKNN010000062">
    <property type="protein sequence ID" value="MBJ7610456.1"/>
    <property type="molecule type" value="Genomic_DNA"/>
</dbReference>
<evidence type="ECO:0000313" key="17">
    <source>
        <dbReference type="Proteomes" id="UP000614410"/>
    </source>
</evidence>
<comment type="pathway">
    <text evidence="3 9">Carbohydrate degradation; glycolysis; pyruvate from D-glyceraldehyde 3-phosphate: step 3/5.</text>
</comment>
<dbReference type="EC" id="5.4.2.12" evidence="9 10"/>
<sequence length="510" mass="54162">MSRARPFVLAILDGWGCSEDRFGNAIAAASTPTMDRLIAAWPSATLAASGEAVGLPAGQQGNSEVGHLTIGAGRVILQPLTRINRAIADGSFFENPVLCKAVDIAIQRGTSMHCLGLVSPGGVHSEQAHGVALAELARRRGLQRVWFDAFTDGRDEPPSSAAGFMRAFTADLDATGCGELASVSGRYYAMDRDTRWERTERAYDQLVGSAAAAAADPVAYIEAQYGEGVTDEFLAPVSMVSPGGGRVRIDDGDSVVFFNFRPDRARQLSQALVESDFRGFARSRVLHDLHLVTFTEYSRELAAEVAFPRQDVTHTLAEEVSAAGLRQFHVAETEKYAHVTYFINGGRELQFPGEDRLLVPSPRVATYEQTPAMSAAAITDAVVEHIHGGEDALIVLNFANPDMVGHTGLFDATVEAVEVVDSCLDRIDRAVLAAGGGLLITADHGNAEHKIDAADNSPLTAHTTSPVPVILCGTDAADLRAGGGLEDVAPTVLRAMGLTVPEAMTGRPLC</sequence>
<evidence type="ECO:0000256" key="12">
    <source>
        <dbReference type="PIRSR" id="PIRSR001492-2"/>
    </source>
</evidence>
<feature type="binding site" evidence="9 12">
    <location>
        <position position="186"/>
    </location>
    <ligand>
        <name>substrate</name>
    </ligand>
</feature>
<dbReference type="GO" id="GO:0006007">
    <property type="term" value="P:glucose catabolic process"/>
    <property type="evidence" value="ECO:0007669"/>
    <property type="project" value="InterPro"/>
</dbReference>
<reference evidence="16 17" key="1">
    <citation type="submission" date="2020-10" db="EMBL/GenBank/DDBJ databases">
        <title>Ca. Dormibacterota MAGs.</title>
        <authorList>
            <person name="Montgomery K."/>
        </authorList>
    </citation>
    <scope>NUCLEOTIDE SEQUENCE [LARGE SCALE GENOMIC DNA]</scope>
    <source>
        <strain evidence="16">Mitchell_Peninsula_5</strain>
    </source>
</reference>
<dbReference type="GO" id="GO:0030145">
    <property type="term" value="F:manganese ion binding"/>
    <property type="evidence" value="ECO:0007669"/>
    <property type="project" value="UniProtKB-UniRule"/>
</dbReference>
<comment type="cofactor">
    <cofactor evidence="9">
        <name>Mn(2+)</name>
        <dbReference type="ChEBI" id="CHEBI:29035"/>
    </cofactor>
    <text evidence="9">Binds 2 manganese ions per subunit.</text>
</comment>
<feature type="binding site" evidence="9 13">
    <location>
        <position position="462"/>
    </location>
    <ligand>
        <name>Mn(2+)</name>
        <dbReference type="ChEBI" id="CHEBI:29035"/>
        <label>1</label>
    </ligand>
</feature>
<dbReference type="GO" id="GO:0005829">
    <property type="term" value="C:cytosol"/>
    <property type="evidence" value="ECO:0007669"/>
    <property type="project" value="TreeGrafter"/>
</dbReference>
<evidence type="ECO:0000256" key="2">
    <source>
        <dbReference type="ARBA" id="ARBA00002315"/>
    </source>
</evidence>
<dbReference type="InterPro" id="IPR017850">
    <property type="entry name" value="Alkaline_phosphatase_core_sf"/>
</dbReference>
<keyword evidence="7 9" id="KW-0464">Manganese</keyword>
<dbReference type="Pfam" id="PF01676">
    <property type="entry name" value="Metalloenzyme"/>
    <property type="match status" value="1"/>
</dbReference>
<feature type="binding site" evidence="9 12">
    <location>
        <begin position="154"/>
        <end position="155"/>
    </location>
    <ligand>
        <name>substrate</name>
    </ligand>
</feature>
<feature type="binding site" evidence="9 12">
    <location>
        <position position="335"/>
    </location>
    <ligand>
        <name>substrate</name>
    </ligand>
</feature>
<dbReference type="Gene3D" id="3.40.720.10">
    <property type="entry name" value="Alkaline Phosphatase, subunit A"/>
    <property type="match status" value="1"/>
</dbReference>
<evidence type="ECO:0000259" key="15">
    <source>
        <dbReference type="Pfam" id="PF06415"/>
    </source>
</evidence>
<comment type="subunit">
    <text evidence="9">Monomer.</text>
</comment>
<evidence type="ECO:0000313" key="16">
    <source>
        <dbReference type="EMBL" id="MBJ7610456.1"/>
    </source>
</evidence>
<dbReference type="Gene3D" id="3.40.1450.10">
    <property type="entry name" value="BPG-independent phosphoglycerate mutase, domain B"/>
    <property type="match status" value="1"/>
</dbReference>
<dbReference type="Pfam" id="PF06415">
    <property type="entry name" value="iPGM_N"/>
    <property type="match status" value="1"/>
</dbReference>